<dbReference type="EMBL" id="JPMX01000061">
    <property type="protein sequence ID" value="KGH46005.1"/>
    <property type="molecule type" value="Genomic_DNA"/>
</dbReference>
<sequence>MRATVEDTVIAEAPESELVRIEGNWYFPPSAVTAGTLTESPTAYTCPWKGPAQYFDVVTPEGTRKDGAWSYPDLKPSAVDRVGKDFAGYVAFSREVTIAE</sequence>
<dbReference type="RefSeq" id="WP_036336479.1">
    <property type="nucleotide sequence ID" value="NZ_JPMX01000061.1"/>
</dbReference>
<accession>A0A098Y6E8</accession>
<keyword evidence="3" id="KW-1185">Reference proteome</keyword>
<comment type="caution">
    <text evidence="2">The sequence shown here is derived from an EMBL/GenBank/DDBJ whole genome shotgun (WGS) entry which is preliminary data.</text>
</comment>
<dbReference type="InterPro" id="IPR038694">
    <property type="entry name" value="DUF427_sf"/>
</dbReference>
<dbReference type="OrthoDB" id="9815163at2"/>
<dbReference type="Pfam" id="PF04248">
    <property type="entry name" value="NTP_transf_9"/>
    <property type="match status" value="1"/>
</dbReference>
<organism evidence="2 3">
    <name type="scientific">Modestobacter caceresii</name>
    <dbReference type="NCBI Taxonomy" id="1522368"/>
    <lineage>
        <taxon>Bacteria</taxon>
        <taxon>Bacillati</taxon>
        <taxon>Actinomycetota</taxon>
        <taxon>Actinomycetes</taxon>
        <taxon>Geodermatophilales</taxon>
        <taxon>Geodermatophilaceae</taxon>
        <taxon>Modestobacter</taxon>
    </lineage>
</organism>
<reference evidence="2 3" key="1">
    <citation type="submission" date="2014-07" db="EMBL/GenBank/DDBJ databases">
        <title>Biosystematic studies on Modestobacter strains isolated from extreme hyper-arid desert soil and from historic building.</title>
        <authorList>
            <person name="Bukarasam K."/>
            <person name="Bull A."/>
            <person name="Girard G."/>
            <person name="van Wezel G."/>
            <person name="Goodfellow M."/>
        </authorList>
    </citation>
    <scope>NUCLEOTIDE SEQUENCE [LARGE SCALE GENOMIC DNA]</scope>
    <source>
        <strain evidence="2 3">KNN45-2b</strain>
    </source>
</reference>
<gene>
    <name evidence="2" type="ORF">IN07_14130</name>
</gene>
<proteinExistence type="predicted"/>
<dbReference type="Gene3D" id="2.170.150.40">
    <property type="entry name" value="Domain of unknown function (DUF427)"/>
    <property type="match status" value="1"/>
</dbReference>
<dbReference type="AlphaFoldDB" id="A0A098Y6E8"/>
<evidence type="ECO:0000313" key="3">
    <source>
        <dbReference type="Proteomes" id="UP000029713"/>
    </source>
</evidence>
<evidence type="ECO:0000259" key="1">
    <source>
        <dbReference type="Pfam" id="PF04248"/>
    </source>
</evidence>
<protein>
    <recommendedName>
        <fullName evidence="1">DUF427 domain-containing protein</fullName>
    </recommendedName>
</protein>
<dbReference type="STRING" id="1522368.IN07_14130"/>
<dbReference type="PANTHER" id="PTHR34310:SF5">
    <property type="entry name" value="DUF427 DOMAIN PROTEIN (AFU_ORTHOLOGUE AFUA_3G02220)"/>
    <property type="match status" value="1"/>
</dbReference>
<evidence type="ECO:0000313" key="2">
    <source>
        <dbReference type="EMBL" id="KGH46005.1"/>
    </source>
</evidence>
<dbReference type="PANTHER" id="PTHR34310">
    <property type="entry name" value="DUF427 DOMAIN PROTEIN (AFU_ORTHOLOGUE AFUA_3G02220)"/>
    <property type="match status" value="1"/>
</dbReference>
<dbReference type="InterPro" id="IPR007361">
    <property type="entry name" value="DUF427"/>
</dbReference>
<dbReference type="Proteomes" id="UP000029713">
    <property type="component" value="Unassembled WGS sequence"/>
</dbReference>
<name>A0A098Y6E8_9ACTN</name>
<feature type="domain" description="DUF427" evidence="1">
    <location>
        <begin position="1"/>
        <end position="94"/>
    </location>
</feature>